<accession>A0A2A5WT48</accession>
<dbReference type="Proteomes" id="UP000219327">
    <property type="component" value="Unassembled WGS sequence"/>
</dbReference>
<evidence type="ECO:0000256" key="1">
    <source>
        <dbReference type="ARBA" id="ARBA00023277"/>
    </source>
</evidence>
<name>A0A2A5WT48_9GAMM</name>
<dbReference type="Gene3D" id="3.30.420.40">
    <property type="match status" value="2"/>
</dbReference>
<dbReference type="PROSITE" id="PS01125">
    <property type="entry name" value="ROK"/>
    <property type="match status" value="1"/>
</dbReference>
<evidence type="ECO:0008006" key="4">
    <source>
        <dbReference type="Google" id="ProtNLM"/>
    </source>
</evidence>
<dbReference type="InterPro" id="IPR049874">
    <property type="entry name" value="ROK_cs"/>
</dbReference>
<dbReference type="PANTHER" id="PTHR18964">
    <property type="entry name" value="ROK (REPRESSOR, ORF, KINASE) FAMILY"/>
    <property type="match status" value="1"/>
</dbReference>
<reference evidence="2 3" key="1">
    <citation type="submission" date="2017-08" db="EMBL/GenBank/DDBJ databases">
        <title>Fine stratification of microbial communities through a metagenomic profile of the photic zone.</title>
        <authorList>
            <person name="Haro-Moreno J.M."/>
            <person name="Lopez-Perez M."/>
            <person name="De La Torre J."/>
            <person name="Picazo A."/>
            <person name="Camacho A."/>
            <person name="Rodriguez-Valera F."/>
        </authorList>
    </citation>
    <scope>NUCLEOTIDE SEQUENCE [LARGE SCALE GENOMIC DNA]</scope>
    <source>
        <strain evidence="2">MED-G24</strain>
    </source>
</reference>
<evidence type="ECO:0000313" key="2">
    <source>
        <dbReference type="EMBL" id="PDH39659.1"/>
    </source>
</evidence>
<dbReference type="AlphaFoldDB" id="A0A2A5WT48"/>
<sequence>MTPRLGIDLGGTKIEGILLEGNEIVEVFRTSTPKDDYPGTIDAIIHVVAELEQRHAVNQPLPVGIGTPGAISHRTGLMKNCNSTCLNGQNLLHDLSQKSGRPVRISNDADCFALSEASDGAGADGRSVFGVILGTGVGGGVCYEGKLLQGVNAICGEWGHNPLALNALTSLPDNSIIQGRPCYCGRKDCVESWLSGPAFEAIYSERVGNKRSHKPTAREIVERMDSDTDAAFILEQYCHLLALALSGVINILDPDIIVLGGGMSNIPELYDRVPEILPTYVFSDQVNTVIRQAQHGDSSGVRGAAWLWPRNE</sequence>
<dbReference type="PANTHER" id="PTHR18964:SF174">
    <property type="entry name" value="D-ALLOSE KINASE-RELATED"/>
    <property type="match status" value="1"/>
</dbReference>
<dbReference type="InterPro" id="IPR043129">
    <property type="entry name" value="ATPase_NBD"/>
</dbReference>
<dbReference type="InterPro" id="IPR000600">
    <property type="entry name" value="ROK"/>
</dbReference>
<dbReference type="GO" id="GO:0004396">
    <property type="term" value="F:hexokinase activity"/>
    <property type="evidence" value="ECO:0007669"/>
    <property type="project" value="TreeGrafter"/>
</dbReference>
<gene>
    <name evidence="2" type="ORF">CNE99_05245</name>
</gene>
<comment type="caution">
    <text evidence="2">The sequence shown here is derived from an EMBL/GenBank/DDBJ whole genome shotgun (WGS) entry which is preliminary data.</text>
</comment>
<evidence type="ECO:0000313" key="3">
    <source>
        <dbReference type="Proteomes" id="UP000219327"/>
    </source>
</evidence>
<organism evidence="2 3">
    <name type="scientific">OM182 bacterium MED-G24</name>
    <dbReference type="NCBI Taxonomy" id="1986255"/>
    <lineage>
        <taxon>Bacteria</taxon>
        <taxon>Pseudomonadati</taxon>
        <taxon>Pseudomonadota</taxon>
        <taxon>Gammaproteobacteria</taxon>
        <taxon>OMG group</taxon>
        <taxon>OM182 clade</taxon>
    </lineage>
</organism>
<proteinExistence type="predicted"/>
<keyword evidence="1" id="KW-0119">Carbohydrate metabolism</keyword>
<dbReference type="CDD" id="cd24066">
    <property type="entry name" value="ASKHA_NBD_ROK_EcFRK-like"/>
    <property type="match status" value="1"/>
</dbReference>
<dbReference type="Pfam" id="PF00480">
    <property type="entry name" value="ROK"/>
    <property type="match status" value="1"/>
</dbReference>
<dbReference type="SUPFAM" id="SSF53067">
    <property type="entry name" value="Actin-like ATPase domain"/>
    <property type="match status" value="1"/>
</dbReference>
<protein>
    <recommendedName>
        <fullName evidence="4">Fructokinase</fullName>
    </recommendedName>
</protein>
<dbReference type="EMBL" id="NTKD01000021">
    <property type="protein sequence ID" value="PDH39659.1"/>
    <property type="molecule type" value="Genomic_DNA"/>
</dbReference>